<dbReference type="EMBL" id="CP008889">
    <property type="protein sequence ID" value="AIF40817.1"/>
    <property type="molecule type" value="Genomic_DNA"/>
</dbReference>
<accession>A0A075JHQ9</accession>
<sequence>MNAEQDTGFDAVASSVLHALAGPDARLRDDQRVAVEALGRPGARVVVVQATGWGKSAVYWVATAIARSRGAGPTLVVSPLLSLMRDQVAGAERAGLRAAAIHSGNLDAWGAIEQAVTAGQLDVLLVSPERLANPTFGERVMRSLAGDLGLLVIDEAHALSDWGHDFRPDYRRVADVLTTLNPATPVLATTATANERVTEDLAQQLGEASLVLRGPLARSSLHLAVLPEMTALQRYAWVVDRLASLPGSGIVYTLTVADAERLAAAVTAAHGDELPVAAYTGQLEAAQREQLEDDLRHNRVKALIATSALGMGYDKPDLGFVVHLGAPASPVSYYQHIGRAGRAIDSAVVALLPAAGDENIWEYFATATIPKKEQVATLLTALQAAAEPMSVVALDAETGLRRNRVELLLKQLAVDGVVERTPDGWRATGVEWSFDEEHYAGVIATREREADIMRRYIAGAQCLMKLLRTALDDPEAADCGQCSVCLGHLPEPLTTDIDPATLERIAAVLRAETITLEPRKMWPGGAFGTRGRIPANLAADPGRVLIHADAAEWEDERREDRRAQGTQEASQALQESAVRVLAAWSKTWRQRPSCIVALPTRVGSGEVNTARVESLAAHLGTAGKLPHTTWNVVPPHVGDAAGAEVATAWREAIAGSAPQVAGASVLLVVDTSSTTWEPTVAAAALREAGAVCVLPLLVHRGVG</sequence>
<dbReference type="GO" id="GO:0006310">
    <property type="term" value="P:DNA recombination"/>
    <property type="evidence" value="ECO:0007669"/>
    <property type="project" value="TreeGrafter"/>
</dbReference>
<dbReference type="GO" id="GO:0006281">
    <property type="term" value="P:DNA repair"/>
    <property type="evidence" value="ECO:0007669"/>
    <property type="project" value="TreeGrafter"/>
</dbReference>
<dbReference type="PANTHER" id="PTHR13710">
    <property type="entry name" value="DNA HELICASE RECQ FAMILY MEMBER"/>
    <property type="match status" value="1"/>
</dbReference>
<evidence type="ECO:0000256" key="3">
    <source>
        <dbReference type="ARBA" id="ARBA00022840"/>
    </source>
</evidence>
<keyword evidence="3" id="KW-0067">ATP-binding</keyword>
<dbReference type="GO" id="GO:0043138">
    <property type="term" value="F:3'-5' DNA helicase activity"/>
    <property type="evidence" value="ECO:0007669"/>
    <property type="project" value="UniProtKB-EC"/>
</dbReference>
<keyword evidence="11" id="KW-1185">Reference proteome</keyword>
<evidence type="ECO:0000256" key="6">
    <source>
        <dbReference type="ARBA" id="ARBA00034617"/>
    </source>
</evidence>
<keyword evidence="4" id="KW-0238">DNA-binding</keyword>
<organism evidence="10 11">
    <name type="scientific">Dermacoccus nishinomiyaensis</name>
    <dbReference type="NCBI Taxonomy" id="1274"/>
    <lineage>
        <taxon>Bacteria</taxon>
        <taxon>Bacillati</taxon>
        <taxon>Actinomycetota</taxon>
        <taxon>Actinomycetes</taxon>
        <taxon>Micrococcales</taxon>
        <taxon>Dermacoccaceae</taxon>
        <taxon>Dermacoccus</taxon>
    </lineage>
</organism>
<evidence type="ECO:0000256" key="4">
    <source>
        <dbReference type="ARBA" id="ARBA00023125"/>
    </source>
</evidence>
<dbReference type="InterPro" id="IPR027417">
    <property type="entry name" value="P-loop_NTPase"/>
</dbReference>
<gene>
    <name evidence="10" type="ORF">HX89_07550</name>
</gene>
<evidence type="ECO:0000313" key="10">
    <source>
        <dbReference type="EMBL" id="AIF40817.1"/>
    </source>
</evidence>
<dbReference type="InterPro" id="IPR011545">
    <property type="entry name" value="DEAD/DEAH_box_helicase_dom"/>
</dbReference>
<dbReference type="RefSeq" id="WP_038568205.1">
    <property type="nucleotide sequence ID" value="NZ_CP008889.1"/>
</dbReference>
<dbReference type="PROSITE" id="PS51194">
    <property type="entry name" value="HELICASE_CTER"/>
    <property type="match status" value="1"/>
</dbReference>
<proteinExistence type="inferred from homology"/>
<dbReference type="GO" id="GO:0003677">
    <property type="term" value="F:DNA binding"/>
    <property type="evidence" value="ECO:0007669"/>
    <property type="project" value="UniProtKB-KW"/>
</dbReference>
<dbReference type="Pfam" id="PF00271">
    <property type="entry name" value="Helicase_C"/>
    <property type="match status" value="1"/>
</dbReference>
<dbReference type="Gene3D" id="3.40.50.300">
    <property type="entry name" value="P-loop containing nucleotide triphosphate hydrolases"/>
    <property type="match status" value="2"/>
</dbReference>
<feature type="domain" description="Helicase ATP-binding" evidence="8">
    <location>
        <begin position="36"/>
        <end position="211"/>
    </location>
</feature>
<dbReference type="GO" id="GO:0030894">
    <property type="term" value="C:replisome"/>
    <property type="evidence" value="ECO:0007669"/>
    <property type="project" value="TreeGrafter"/>
</dbReference>
<evidence type="ECO:0000313" key="11">
    <source>
        <dbReference type="Proteomes" id="UP000027986"/>
    </source>
</evidence>
<comment type="similarity">
    <text evidence="1">Belongs to the helicase family. RecQ subfamily.</text>
</comment>
<dbReference type="PROSITE" id="PS51192">
    <property type="entry name" value="HELICASE_ATP_BIND_1"/>
    <property type="match status" value="1"/>
</dbReference>
<dbReference type="GO" id="GO:0009378">
    <property type="term" value="F:four-way junction helicase activity"/>
    <property type="evidence" value="ECO:0007669"/>
    <property type="project" value="TreeGrafter"/>
</dbReference>
<feature type="domain" description="Helicase C-terminal" evidence="9">
    <location>
        <begin position="230"/>
        <end position="383"/>
    </location>
</feature>
<keyword evidence="10" id="KW-0347">Helicase</keyword>
<evidence type="ECO:0000256" key="1">
    <source>
        <dbReference type="ARBA" id="ARBA00005446"/>
    </source>
</evidence>
<dbReference type="SMART" id="SM00490">
    <property type="entry name" value="HELICc"/>
    <property type="match status" value="1"/>
</dbReference>
<dbReference type="GO" id="GO:0005737">
    <property type="term" value="C:cytoplasm"/>
    <property type="evidence" value="ECO:0007669"/>
    <property type="project" value="TreeGrafter"/>
</dbReference>
<evidence type="ECO:0000256" key="2">
    <source>
        <dbReference type="ARBA" id="ARBA00022741"/>
    </source>
</evidence>
<dbReference type="EC" id="5.6.2.4" evidence="7"/>
<dbReference type="AlphaFoldDB" id="A0A075JHQ9"/>
<evidence type="ECO:0000259" key="8">
    <source>
        <dbReference type="PROSITE" id="PS51192"/>
    </source>
</evidence>
<dbReference type="PANTHER" id="PTHR13710:SF105">
    <property type="entry name" value="ATP-DEPENDENT DNA HELICASE Q1"/>
    <property type="match status" value="1"/>
</dbReference>
<dbReference type="Proteomes" id="UP000027986">
    <property type="component" value="Chromosome"/>
</dbReference>
<dbReference type="GO" id="GO:0043590">
    <property type="term" value="C:bacterial nucleoid"/>
    <property type="evidence" value="ECO:0007669"/>
    <property type="project" value="TreeGrafter"/>
</dbReference>
<dbReference type="GeneID" id="41841005"/>
<name>A0A075JHQ9_9MICO</name>
<protein>
    <recommendedName>
        <fullName evidence="7">DNA 3'-5' helicase</fullName>
        <ecNumber evidence="7">5.6.2.4</ecNumber>
    </recommendedName>
</protein>
<comment type="catalytic activity">
    <reaction evidence="6">
        <text>Couples ATP hydrolysis with the unwinding of duplex DNA by translocating in the 3'-5' direction.</text>
        <dbReference type="EC" id="5.6.2.4"/>
    </reaction>
</comment>
<reference evidence="10 11" key="1">
    <citation type="submission" date="2014-07" db="EMBL/GenBank/DDBJ databases">
        <title>Genome Sequencing of Dermacoccus nishinomiyaensis.</title>
        <authorList>
            <person name="Hong K.W."/>
            <person name="Chan K.G."/>
        </authorList>
    </citation>
    <scope>NUCLEOTIDE SEQUENCE [LARGE SCALE GENOMIC DNA]</scope>
    <source>
        <strain evidence="10 11">M25</strain>
    </source>
</reference>
<dbReference type="InterPro" id="IPR001650">
    <property type="entry name" value="Helicase_C-like"/>
</dbReference>
<dbReference type="Pfam" id="PF00270">
    <property type="entry name" value="DEAD"/>
    <property type="match status" value="1"/>
</dbReference>
<dbReference type="SUPFAM" id="SSF52540">
    <property type="entry name" value="P-loop containing nucleoside triphosphate hydrolases"/>
    <property type="match status" value="1"/>
</dbReference>
<dbReference type="HOGENOM" id="CLU_001103_5_0_11"/>
<keyword evidence="10" id="KW-0378">Hydrolase</keyword>
<keyword evidence="2" id="KW-0547">Nucleotide-binding</keyword>
<dbReference type="GO" id="GO:0005524">
    <property type="term" value="F:ATP binding"/>
    <property type="evidence" value="ECO:0007669"/>
    <property type="project" value="UniProtKB-KW"/>
</dbReference>
<dbReference type="OrthoDB" id="9760034at2"/>
<evidence type="ECO:0000256" key="7">
    <source>
        <dbReference type="ARBA" id="ARBA00034808"/>
    </source>
</evidence>
<dbReference type="InterPro" id="IPR014001">
    <property type="entry name" value="Helicase_ATP-bd"/>
</dbReference>
<dbReference type="KEGG" id="dni:HX89_07550"/>
<dbReference type="SMART" id="SM00487">
    <property type="entry name" value="DEXDc"/>
    <property type="match status" value="1"/>
</dbReference>
<evidence type="ECO:0000256" key="5">
    <source>
        <dbReference type="ARBA" id="ARBA00023235"/>
    </source>
</evidence>
<evidence type="ECO:0000259" key="9">
    <source>
        <dbReference type="PROSITE" id="PS51194"/>
    </source>
</evidence>
<keyword evidence="5" id="KW-0413">Isomerase</keyword>
<dbReference type="eggNOG" id="COG0514">
    <property type="taxonomic scope" value="Bacteria"/>
</dbReference>